<evidence type="ECO:0000256" key="2">
    <source>
        <dbReference type="SAM" id="MobiDB-lite"/>
    </source>
</evidence>
<feature type="region of interest" description="Disordered" evidence="2">
    <location>
        <begin position="2320"/>
        <end position="2362"/>
    </location>
</feature>
<feature type="compositionally biased region" description="Basic and acidic residues" evidence="2">
    <location>
        <begin position="2353"/>
        <end position="2362"/>
    </location>
</feature>
<dbReference type="EMBL" id="KE145372">
    <property type="protein sequence ID" value="EPE25131.1"/>
    <property type="molecule type" value="Genomic_DNA"/>
</dbReference>
<accession>S3CZ58</accession>
<gene>
    <name evidence="3" type="ORF">GLAREA_11712</name>
</gene>
<feature type="region of interest" description="Disordered" evidence="2">
    <location>
        <begin position="1"/>
        <end position="33"/>
    </location>
</feature>
<dbReference type="PANTHER" id="PTHR19327:SF0">
    <property type="entry name" value="GOLGIN SUBFAMILY A MEMBER 4"/>
    <property type="match status" value="1"/>
</dbReference>
<organism evidence="3 4">
    <name type="scientific">Glarea lozoyensis (strain ATCC 20868 / MF5171)</name>
    <dbReference type="NCBI Taxonomy" id="1116229"/>
    <lineage>
        <taxon>Eukaryota</taxon>
        <taxon>Fungi</taxon>
        <taxon>Dikarya</taxon>
        <taxon>Ascomycota</taxon>
        <taxon>Pezizomycotina</taxon>
        <taxon>Leotiomycetes</taxon>
        <taxon>Helotiales</taxon>
        <taxon>Helotiaceae</taxon>
        <taxon>Glarea</taxon>
    </lineage>
</organism>
<dbReference type="KEGG" id="glz:GLAREA_11712"/>
<feature type="compositionally biased region" description="Low complexity" evidence="2">
    <location>
        <begin position="2334"/>
        <end position="2352"/>
    </location>
</feature>
<dbReference type="OrthoDB" id="3548731at2759"/>
<evidence type="ECO:0000313" key="3">
    <source>
        <dbReference type="EMBL" id="EPE25131.1"/>
    </source>
</evidence>
<dbReference type="PANTHER" id="PTHR19327">
    <property type="entry name" value="GOLGIN"/>
    <property type="match status" value="1"/>
</dbReference>
<sequence>MSFKGGIKQWRERNRQSSFLNRPKTAAPDSDPDEELRKLFEGAVLGAFNSEAFCEAISSQVNPALTKQQEKLNQLKTANLNLESTFQIQIDRLIERLEPPLNHVISLKNPNYEDDFSSLFHGQHVFLERLEAIDQRFGTLEIPRYDDEMGKLLVGQQQLAKSIQKHVDQRFDAIQIPNYDNQFKQLAAGQEELSRNLSQQLERRMEALETQLQEVEESVKNHHNELQESELRSALRFGELSNELQDRNTMLGNRLTETERGIGKKIDAQQRRVVGVCEELRNVSDGTQDRLSAIESAQAEFNDKMSSNEEVCKKTKSISEGIAAKMDKLDRGIRHDIDSLRENVAALDTSPIENLPRRLDAIDRASAEIRKELENQRSLAAVDSKMLSSTTARMDSISSNIANMSQALEAVDEKISDESEHNLQIEKLDSIDNKISWINNSVDKVHKRVGSLDISMLADHTKNLEEIAATIATIEERTGNLDKSTTTQGVHLSELKSALKEVRTDQKRGLDESVSSRKTTVDELRASILELQSHLDNELKSHNQKISGISEDIAALPSSASISAISEAAKGTKNLLEVSSDSIIEFQKETVKLLRPMQPELEGLKAGVQYANNAIEAVSSEIHEISSKTEANNSSLSFISEKIRAIEESVGSVHSGTEDLVSKVDESRTVLNELRALDKTHDILAHLEKSQQSQTDHNSKLGSLYSVVVTHGATNEKKHDTSISELQTGVKKMISRFDESHSAHAKDVASIADLGKTQADQIKEFEERISEQLTKVENLASESKKSIRESKNNILASILDNNQSYGEKLEASSEDLMKGLSKIEAAVTNTNKNVFDTKNSVASIVPSLKSSAESHSQHLSSLVSANSSHEQHIKDLGDRLRDGLSALDAAISKSQTTITETKTSIASLMPVLTASKTSHSEHRKALEQIIDTSHRHEATLGGIQESSVDINGLLMYALTVAENNSNSLQDLSTSVARRDDLSTANIALRSVSTKIEQQNAVLDKLSTSAAVQELKDNIQSNQDVLSSQTITLSELMKAETGEMLLSASRDIMSAVEDAADQVNTISVANHATAEELKDHHSESQNVLASHTSILSGLVRSAMSTDVLAISRDIKSTLDSVVEKHDAADAVTVDSFSDVKSQISESQMALEKQTALISELSNSSVGADTLAISNEIRKAVANVAERIDSVDTRIQDEHSSIKSILEGSKSAISNVLDEVVNNKSLLENSSSKSDMKDVTSRLELLKEELSGGSLLLRITDLTDNVKDLRSASQQEDILRLTEKIESIVKDNKDSLAKAQGQIGHVEQLQADTLGKIKETAEEHTASISTARQATTDLASKFDASSQSIESSVHNFKSAAEQDHTETRSKIAETINAAIQELSEKQASSHASNHEALLAVDSKIEASEKAITAAVHGMKTSVQSEHSATISKLTAVSTDISKEIRTALNDSASATVNDVKSSIASENATTISKLTAASTHVSEEITTALKDSASTTLAEMKSNMESEHAMTVSKLTAVSTDMSHEIKTALNDSVSGLQDSANFIRKDLVDVKKVAATIETSGNTLSEELKELGIKLSTEVEENGSKVEITTAALKTTLEKANENLANIIAEDSSKTQAATASLREEVKSRDAEFKSQVGNYRDLITTSTQSNHDDLQAHLDSIQGLLCSLRETVDDAQKADIASSEDVKAVVQAFSALDKVVTSDAAKSMASINDVTSRLTSIYELVQDNGKFTAENVTTLANIKERVDGTSEGMGSLFDDKLARISKEINALDPNAALSKLAEVVETNGKQLSDAKREILGSNTDIQKALSHEISALNTTTTETKELVQLNSKEFTEFNNMFSETSTKSQDAILQRISSADVSDVVGKLPSIIKKTSVELSEANDKVLKQSTQHMDNIIQELSSVRDALRKSDATASSTTEDNTRHIKSVEEFMRTIPDKTEAIISREVSGLTKTVKNFENGLKESNNGLESLLTGHGTTLETIQNRALKTDTDISATSKSIVETLDAVKDLRTSNVSSLTTHTTLLGHIQETLESTPTKIESTLSRELSSLENTLRDLVTTSGQETVEAVKVTQNLVLEAKQHIGLLVLDGTANLTVAVETLDSKIGNLSDVASTNTHISTESQSLTTAALTKLGGEISECRSSLSTLAADIRDQHIPTIVDAIHTDQDSTTQHLESLSSDLSPLQTLLGTITTAIRVNLAAISRVDKAVLDTGAQIKGVIFEGNRKLGTEIEALDEGIHDVGTRIRGVSEYDLPRLEDEIKSHVRISRRQNDGLTVIGGRIIGTQNKYDEMVDALSSRADGTESPGKIVGHARGFHSMGRRVDNPLLKGGSRSFRGYSSATRSSSNASGSRLIERAFENGP</sequence>
<proteinExistence type="predicted"/>
<dbReference type="HOGENOM" id="CLU_233060_0_0_1"/>
<dbReference type="RefSeq" id="XP_008088046.1">
    <property type="nucleotide sequence ID" value="XM_008089855.1"/>
</dbReference>
<feature type="coiled-coil region" evidence="1">
    <location>
        <begin position="191"/>
        <end position="232"/>
    </location>
</feature>
<evidence type="ECO:0000256" key="1">
    <source>
        <dbReference type="SAM" id="Coils"/>
    </source>
</evidence>
<evidence type="ECO:0000313" key="4">
    <source>
        <dbReference type="Proteomes" id="UP000016922"/>
    </source>
</evidence>
<reference evidence="3 4" key="1">
    <citation type="journal article" date="2013" name="BMC Genomics">
        <title>Genomics-driven discovery of the pneumocandin biosynthetic gene cluster in the fungus Glarea lozoyensis.</title>
        <authorList>
            <person name="Chen L."/>
            <person name="Yue Q."/>
            <person name="Zhang X."/>
            <person name="Xiang M."/>
            <person name="Wang C."/>
            <person name="Li S."/>
            <person name="Che Y."/>
            <person name="Ortiz-Lopez F.J."/>
            <person name="Bills G.F."/>
            <person name="Liu X."/>
            <person name="An Z."/>
        </authorList>
    </citation>
    <scope>NUCLEOTIDE SEQUENCE [LARGE SCALE GENOMIC DNA]</scope>
    <source>
        <strain evidence="4">ATCC 20868 / MF5171</strain>
    </source>
</reference>
<keyword evidence="4" id="KW-1185">Reference proteome</keyword>
<keyword evidence="1" id="KW-0175">Coiled coil</keyword>
<dbReference type="GeneID" id="19470753"/>
<dbReference type="Proteomes" id="UP000016922">
    <property type="component" value="Unassembled WGS sequence"/>
</dbReference>
<name>S3CZ58_GLAL2</name>
<protein>
    <submittedName>
        <fullName evidence="3">Apolipoprotein</fullName>
    </submittedName>
</protein>
<keyword evidence="3" id="KW-0449">Lipoprotein</keyword>
<dbReference type="OMA" id="CHESIRE"/>